<evidence type="ECO:0000256" key="1">
    <source>
        <dbReference type="SAM" id="MobiDB-lite"/>
    </source>
</evidence>
<accession>A0ABD1Z3E0</accession>
<dbReference type="InterPro" id="IPR001810">
    <property type="entry name" value="F-box_dom"/>
</dbReference>
<dbReference type="EMBL" id="JBHFFA010000002">
    <property type="protein sequence ID" value="KAL2641919.1"/>
    <property type="molecule type" value="Genomic_DNA"/>
</dbReference>
<protein>
    <recommendedName>
        <fullName evidence="2">F-box domain-containing protein</fullName>
    </recommendedName>
</protein>
<evidence type="ECO:0000313" key="4">
    <source>
        <dbReference type="Proteomes" id="UP001605036"/>
    </source>
</evidence>
<dbReference type="PROSITE" id="PS50181">
    <property type="entry name" value="FBOX"/>
    <property type="match status" value="1"/>
</dbReference>
<dbReference type="Pfam" id="PF12937">
    <property type="entry name" value="F-box-like"/>
    <property type="match status" value="1"/>
</dbReference>
<evidence type="ECO:0000259" key="2">
    <source>
        <dbReference type="PROSITE" id="PS50181"/>
    </source>
</evidence>
<dbReference type="Proteomes" id="UP001605036">
    <property type="component" value="Unassembled WGS sequence"/>
</dbReference>
<feature type="region of interest" description="Disordered" evidence="1">
    <location>
        <begin position="1"/>
        <end position="121"/>
    </location>
</feature>
<dbReference type="PANTHER" id="PTHR46731:SF1">
    <property type="entry name" value="F-BOX ONLY PROTEIN 15"/>
    <property type="match status" value="1"/>
</dbReference>
<comment type="caution">
    <text evidence="3">The sequence shown here is derived from an EMBL/GenBank/DDBJ whole genome shotgun (WGS) entry which is preliminary data.</text>
</comment>
<name>A0ABD1Z3E0_9MARC</name>
<evidence type="ECO:0000313" key="3">
    <source>
        <dbReference type="EMBL" id="KAL2641919.1"/>
    </source>
</evidence>
<gene>
    <name evidence="3" type="ORF">R1flu_009506</name>
</gene>
<keyword evidence="4" id="KW-1185">Reference proteome</keyword>
<dbReference type="Gene3D" id="1.20.1280.50">
    <property type="match status" value="1"/>
</dbReference>
<dbReference type="PANTHER" id="PTHR46731">
    <property type="entry name" value="F-BOX ONLY PROTEIN 15"/>
    <property type="match status" value="1"/>
</dbReference>
<dbReference type="SMART" id="SM00256">
    <property type="entry name" value="FBOX"/>
    <property type="match status" value="1"/>
</dbReference>
<dbReference type="InterPro" id="IPR036047">
    <property type="entry name" value="F-box-like_dom_sf"/>
</dbReference>
<proteinExistence type="predicted"/>
<feature type="compositionally biased region" description="Polar residues" evidence="1">
    <location>
        <begin position="31"/>
        <end position="57"/>
    </location>
</feature>
<organism evidence="3 4">
    <name type="scientific">Riccia fluitans</name>
    <dbReference type="NCBI Taxonomy" id="41844"/>
    <lineage>
        <taxon>Eukaryota</taxon>
        <taxon>Viridiplantae</taxon>
        <taxon>Streptophyta</taxon>
        <taxon>Embryophyta</taxon>
        <taxon>Marchantiophyta</taxon>
        <taxon>Marchantiopsida</taxon>
        <taxon>Marchantiidae</taxon>
        <taxon>Marchantiales</taxon>
        <taxon>Ricciaceae</taxon>
        <taxon>Riccia</taxon>
    </lineage>
</organism>
<sequence length="617" mass="68621">MPQLRSESQRRHTAPASASSSLDLGTLHQALPSSRTPLVVQQNRRNLGSPNPRQQLNGKHVTRPVSLLPRNSKTTANSDSSNATSTMKRPTTAESTRSTSASTCEGHKKGSSNLPRSRLSDVGRKSLAGGSILLEVESIPSVHKLPPDLLCQCFTSIESLYYLINCASVCRAWRDILLSDMVWKPVYLKWWHLMESDDSFDGQAVEGNQRPENPRNPTEGYDTWRNAFIGKFQKGKQKLLVQERADAVAAGYLHPRPVTDRNGKRVIDCAQGEAMRKLGGHLGLSFQVTINRGRPVRLQGRGKVEMFESACILRYPAAGIGSLDLASLKSLEVTVTSDKLLRLCPVLEHVSIKFSFVWNWGRRKQLRSPGPLRLLQQRISSGVSLMVGTLTDESSPVDGFNGQEQLLLLVVNVHLSDLLWKLVNLGEGSTSRVNRRIVGDALDPHYGLHSWHASVQFHTFGRNIWTRHFKQVFWSPRESIPGEKAVLVLLHQHEVFPAVLKLPWKSEAFSGTLGGVYILDFTLWDEGGEIAWQHSSAVRIDPAPLAVVEYGLEFDGERVHTLITDNERGVSLSVNISIPLSITYWNTTADRPMIAITSLQLTLTSKFLESWCGISNI</sequence>
<dbReference type="AlphaFoldDB" id="A0ABD1Z3E0"/>
<feature type="domain" description="F-box" evidence="2">
    <location>
        <begin position="139"/>
        <end position="186"/>
    </location>
</feature>
<dbReference type="SUPFAM" id="SSF81383">
    <property type="entry name" value="F-box domain"/>
    <property type="match status" value="1"/>
</dbReference>
<feature type="compositionally biased region" description="Low complexity" evidence="1">
    <location>
        <begin position="71"/>
        <end position="103"/>
    </location>
</feature>
<reference evidence="3 4" key="1">
    <citation type="submission" date="2024-09" db="EMBL/GenBank/DDBJ databases">
        <title>Chromosome-scale assembly of Riccia fluitans.</title>
        <authorList>
            <person name="Paukszto L."/>
            <person name="Sawicki J."/>
            <person name="Karawczyk K."/>
            <person name="Piernik-Szablinska J."/>
            <person name="Szczecinska M."/>
            <person name="Mazdziarz M."/>
        </authorList>
    </citation>
    <scope>NUCLEOTIDE SEQUENCE [LARGE SCALE GENOMIC DNA]</scope>
    <source>
        <strain evidence="3">Rf_01</strain>
        <tissue evidence="3">Aerial parts of the thallus</tissue>
    </source>
</reference>